<reference evidence="3" key="1">
    <citation type="submission" date="2021-03" db="EMBL/GenBank/DDBJ databases">
        <authorList>
            <person name="Bekaert M."/>
        </authorList>
    </citation>
    <scope>NUCLEOTIDE SEQUENCE</scope>
</reference>
<accession>A0A8S3UIM1</accession>
<dbReference type="OrthoDB" id="6179558at2759"/>
<dbReference type="EMBL" id="CAJPWZ010002632">
    <property type="protein sequence ID" value="CAG2242146.1"/>
    <property type="molecule type" value="Genomic_DNA"/>
</dbReference>
<name>A0A8S3UIM1_MYTED</name>
<protein>
    <submittedName>
        <fullName evidence="3">Uncharacterized protein</fullName>
    </submittedName>
</protein>
<dbReference type="Proteomes" id="UP000683360">
    <property type="component" value="Unassembled WGS sequence"/>
</dbReference>
<feature type="compositionally biased region" description="Basic and acidic residues" evidence="1">
    <location>
        <begin position="211"/>
        <end position="222"/>
    </location>
</feature>
<organism evidence="3 4">
    <name type="scientific">Mytilus edulis</name>
    <name type="common">Blue mussel</name>
    <dbReference type="NCBI Taxonomy" id="6550"/>
    <lineage>
        <taxon>Eukaryota</taxon>
        <taxon>Metazoa</taxon>
        <taxon>Spiralia</taxon>
        <taxon>Lophotrochozoa</taxon>
        <taxon>Mollusca</taxon>
        <taxon>Bivalvia</taxon>
        <taxon>Autobranchia</taxon>
        <taxon>Pteriomorphia</taxon>
        <taxon>Mytilida</taxon>
        <taxon>Mytiloidea</taxon>
        <taxon>Mytilidae</taxon>
        <taxon>Mytilinae</taxon>
        <taxon>Mytilus</taxon>
    </lineage>
</organism>
<evidence type="ECO:0000256" key="1">
    <source>
        <dbReference type="SAM" id="MobiDB-lite"/>
    </source>
</evidence>
<feature type="region of interest" description="Disordered" evidence="1">
    <location>
        <begin position="89"/>
        <end position="120"/>
    </location>
</feature>
<feature type="region of interest" description="Disordered" evidence="1">
    <location>
        <begin position="299"/>
        <end position="348"/>
    </location>
</feature>
<feature type="signal peptide" evidence="2">
    <location>
        <begin position="1"/>
        <end position="19"/>
    </location>
</feature>
<gene>
    <name evidence="3" type="ORF">MEDL_54332</name>
</gene>
<proteinExistence type="predicted"/>
<evidence type="ECO:0000256" key="2">
    <source>
        <dbReference type="SAM" id="SignalP"/>
    </source>
</evidence>
<feature type="chain" id="PRO_5035768089" evidence="2">
    <location>
        <begin position="20"/>
        <end position="348"/>
    </location>
</feature>
<keyword evidence="4" id="KW-1185">Reference proteome</keyword>
<evidence type="ECO:0000313" key="3">
    <source>
        <dbReference type="EMBL" id="CAG2242146.1"/>
    </source>
</evidence>
<keyword evidence="2" id="KW-0732">Signal</keyword>
<feature type="compositionally biased region" description="Pro residues" evidence="1">
    <location>
        <begin position="317"/>
        <end position="328"/>
    </location>
</feature>
<feature type="region of interest" description="Disordered" evidence="1">
    <location>
        <begin position="170"/>
        <end position="222"/>
    </location>
</feature>
<comment type="caution">
    <text evidence="3">The sequence shown here is derived from an EMBL/GenBank/DDBJ whole genome shotgun (WGS) entry which is preliminary data.</text>
</comment>
<evidence type="ECO:0000313" key="4">
    <source>
        <dbReference type="Proteomes" id="UP000683360"/>
    </source>
</evidence>
<sequence>MAWFQIVSVLFIFITTINGQCQYDTASAVCFCNKEVYVREVRIVEVMSESCDCIIHLVDFNEPPTVTNMFDRECSWTCTNETCEVTRKEKTPTKPRSVTTTTDHTEAWPTTRDSTTSDLKEAWPTTTVRVTTDSKEPHSEQKKDLGHYLQKMDVFMTVPDNILEVTRKEKTPTKPRSVTTTDHAEAWPTTRDSTTSDLKEAWPTTTVRVTTDSKEPHSGNDTKKYFGQCRDYLLPTFHLPITRSQQDSTLTTQIPTLDITPSFELPTIIPVPEISTPQIPTVPRLRSIEDIPPIFTLRTYSSSSDTESFNRESSPEPSAPPMEDPTPPIARRTRSHRIKTPLTEETYM</sequence>
<dbReference type="AlphaFoldDB" id="A0A8S3UIM1"/>